<keyword evidence="5 8" id="KW-1133">Transmembrane helix</keyword>
<keyword evidence="2" id="KW-0813">Transport</keyword>
<evidence type="ECO:0000256" key="7">
    <source>
        <dbReference type="SAM" id="MobiDB-lite"/>
    </source>
</evidence>
<organism evidence="11">
    <name type="scientific">marine metagenome</name>
    <dbReference type="NCBI Taxonomy" id="408172"/>
    <lineage>
        <taxon>unclassified sequences</taxon>
        <taxon>metagenomes</taxon>
        <taxon>ecological metagenomes</taxon>
    </lineage>
</organism>
<feature type="transmembrane region" description="Helical" evidence="8">
    <location>
        <begin position="45"/>
        <end position="67"/>
    </location>
</feature>
<proteinExistence type="predicted"/>
<feature type="region of interest" description="Disordered" evidence="7">
    <location>
        <begin position="176"/>
        <end position="213"/>
    </location>
</feature>
<name>A0A381TM01_9ZZZZ</name>
<feature type="compositionally biased region" description="Basic and acidic residues" evidence="7">
    <location>
        <begin position="176"/>
        <end position="195"/>
    </location>
</feature>
<keyword evidence="4 8" id="KW-0812">Transmembrane</keyword>
<evidence type="ECO:0000256" key="3">
    <source>
        <dbReference type="ARBA" id="ARBA00022475"/>
    </source>
</evidence>
<keyword evidence="6 8" id="KW-0472">Membrane</keyword>
<feature type="transmembrane region" description="Helical" evidence="8">
    <location>
        <begin position="18"/>
        <end position="39"/>
    </location>
</feature>
<evidence type="ECO:0000256" key="8">
    <source>
        <dbReference type="SAM" id="Phobius"/>
    </source>
</evidence>
<evidence type="ECO:0000259" key="9">
    <source>
        <dbReference type="Pfam" id="PF13244"/>
    </source>
</evidence>
<dbReference type="InterPro" id="IPR025383">
    <property type="entry name" value="MrpA_C/MbhD"/>
</dbReference>
<reference evidence="11" key="1">
    <citation type="submission" date="2018-05" db="EMBL/GenBank/DDBJ databases">
        <authorList>
            <person name="Lanie J.A."/>
            <person name="Ng W.-L."/>
            <person name="Kazmierczak K.M."/>
            <person name="Andrzejewski T.M."/>
            <person name="Davidsen T.M."/>
            <person name="Wayne K.J."/>
            <person name="Tettelin H."/>
            <person name="Glass J.I."/>
            <person name="Rusch D."/>
            <person name="Podicherti R."/>
            <person name="Tsui H.-C.T."/>
            <person name="Winkler M.E."/>
        </authorList>
    </citation>
    <scope>NUCLEOTIDE SEQUENCE</scope>
</reference>
<evidence type="ECO:0000256" key="6">
    <source>
        <dbReference type="ARBA" id="ARBA00023136"/>
    </source>
</evidence>
<evidence type="ECO:0000256" key="1">
    <source>
        <dbReference type="ARBA" id="ARBA00004651"/>
    </source>
</evidence>
<comment type="subcellular location">
    <subcellularLocation>
        <location evidence="1">Cell membrane</location>
        <topology evidence="1">Multi-pass membrane protein</topology>
    </subcellularLocation>
</comment>
<dbReference type="Gene3D" id="1.20.120.1200">
    <property type="entry name" value="NADH-ubiquinone/plastoquinone oxidoreductase chain 6, subunit NuoJ"/>
    <property type="match status" value="1"/>
</dbReference>
<dbReference type="PANTHER" id="PTHR43373">
    <property type="entry name" value="NA(+)/H(+) ANTIPORTER SUBUNIT"/>
    <property type="match status" value="1"/>
</dbReference>
<dbReference type="Pfam" id="PF13244">
    <property type="entry name" value="MbhD"/>
    <property type="match status" value="1"/>
</dbReference>
<protein>
    <submittedName>
        <fullName evidence="11">Uncharacterized protein</fullName>
    </submittedName>
</protein>
<sequence length="213" mass="22698">MLVLLGITAFNILRQKNLFAAVMMAGIYSLLSAGLFVVMDAVDVAFTEAAVGAGISTILMLGTLALVGHSEHQPQHRPILPLFVVILTGAVLVYGTLDIPPFGDASNPAHHHVAPHYLEESEHEIGIPNVVTSVLASYRGYDTMGETTVIFAALVGVLLLLSLGPRPHRVVSNGRRIADADSKKPVSEEEVKEAQEDTLQVSPEENTLGDTNG</sequence>
<dbReference type="InterPro" id="IPR046806">
    <property type="entry name" value="MrpA_C/MbhE"/>
</dbReference>
<dbReference type="InterPro" id="IPR042106">
    <property type="entry name" value="Nuo/plastoQ_OxRdtase_6_NuoJ"/>
</dbReference>
<dbReference type="AlphaFoldDB" id="A0A381TM01"/>
<feature type="domain" description="MrpA C-terminal/MbhE" evidence="10">
    <location>
        <begin position="106"/>
        <end position="161"/>
    </location>
</feature>
<gene>
    <name evidence="11" type="ORF">METZ01_LOCUS69970</name>
</gene>
<dbReference type="InterPro" id="IPR050616">
    <property type="entry name" value="CPA3_Na-H_Antiporter_A"/>
</dbReference>
<dbReference type="NCBIfam" id="NF009159">
    <property type="entry name" value="PRK12504.1"/>
    <property type="match status" value="1"/>
</dbReference>
<feature type="domain" description="MrpA C-terminal/MbhD" evidence="9">
    <location>
        <begin position="3"/>
        <end position="65"/>
    </location>
</feature>
<evidence type="ECO:0000256" key="5">
    <source>
        <dbReference type="ARBA" id="ARBA00022989"/>
    </source>
</evidence>
<evidence type="ECO:0000256" key="2">
    <source>
        <dbReference type="ARBA" id="ARBA00022448"/>
    </source>
</evidence>
<evidence type="ECO:0000256" key="4">
    <source>
        <dbReference type="ARBA" id="ARBA00022692"/>
    </source>
</evidence>
<dbReference type="Pfam" id="PF20501">
    <property type="entry name" value="MbhE"/>
    <property type="match status" value="1"/>
</dbReference>
<feature type="transmembrane region" description="Helical" evidence="8">
    <location>
        <begin position="147"/>
        <end position="165"/>
    </location>
</feature>
<dbReference type="EMBL" id="UINC01004824">
    <property type="protein sequence ID" value="SVA17116.1"/>
    <property type="molecule type" value="Genomic_DNA"/>
</dbReference>
<evidence type="ECO:0000259" key="10">
    <source>
        <dbReference type="Pfam" id="PF20501"/>
    </source>
</evidence>
<dbReference type="PANTHER" id="PTHR43373:SF1">
    <property type="entry name" value="NA(+)_H(+) ANTIPORTER SUBUNIT A"/>
    <property type="match status" value="1"/>
</dbReference>
<feature type="transmembrane region" description="Helical" evidence="8">
    <location>
        <begin position="79"/>
        <end position="97"/>
    </location>
</feature>
<evidence type="ECO:0000313" key="11">
    <source>
        <dbReference type="EMBL" id="SVA17116.1"/>
    </source>
</evidence>
<keyword evidence="3" id="KW-1003">Cell membrane</keyword>
<dbReference type="GO" id="GO:0005886">
    <property type="term" value="C:plasma membrane"/>
    <property type="evidence" value="ECO:0007669"/>
    <property type="project" value="UniProtKB-SubCell"/>
</dbReference>
<accession>A0A381TM01</accession>
<feature type="compositionally biased region" description="Polar residues" evidence="7">
    <location>
        <begin position="197"/>
        <end position="213"/>
    </location>
</feature>